<organism evidence="2">
    <name type="scientific">Fusarium odoratissimum (strain NRRL 54006)</name>
    <dbReference type="NCBI Taxonomy" id="1089451"/>
    <lineage>
        <taxon>Eukaryota</taxon>
        <taxon>Fungi</taxon>
        <taxon>Dikarya</taxon>
        <taxon>Ascomycota</taxon>
        <taxon>Pezizomycotina</taxon>
        <taxon>Sordariomycetes</taxon>
        <taxon>Hypocreomycetidae</taxon>
        <taxon>Hypocreales</taxon>
        <taxon>Nectriaceae</taxon>
        <taxon>Fusarium</taxon>
        <taxon>Fusarium oxysporum species complex</taxon>
        <taxon>Fusarium oxysporum f. sp. cubense (strain race 4)</taxon>
    </lineage>
</organism>
<feature type="repeat" description="ANK" evidence="1">
    <location>
        <begin position="139"/>
        <end position="171"/>
    </location>
</feature>
<dbReference type="Pfam" id="PF00023">
    <property type="entry name" value="Ank"/>
    <property type="match status" value="1"/>
</dbReference>
<dbReference type="GeneID" id="42029783"/>
<proteinExistence type="predicted"/>
<dbReference type="InterPro" id="IPR002110">
    <property type="entry name" value="Ankyrin_rpt"/>
</dbReference>
<dbReference type="RefSeq" id="XP_031066475.1">
    <property type="nucleotide sequence ID" value="XM_031202896.1"/>
</dbReference>
<sequence length="175" mass="19451">MLRAVVTTAGPAKPSVASRFAFSRRQEHHGPLSTAPGMNLSILKKFKDIFRCKDSPVFKGHRVILIIQYLVSPPEPRIRQENGIMNHGSSSVFYTIIHCRDQHNALSILAAAKEGGADFIKCQDTRKSHPLSFYCIDGTLFSPLHLAARRGLDDIVSYLIDQGLDIDDKEGLHLT</sequence>
<dbReference type="EMBL" id="JH658277">
    <property type="protein sequence ID" value="EXM04386.1"/>
    <property type="molecule type" value="Genomic_DNA"/>
</dbReference>
<keyword evidence="1" id="KW-0040">ANK repeat</keyword>
<gene>
    <name evidence="2" type="ORF">FOIG_04608</name>
</gene>
<accession>X0K6Y4</accession>
<evidence type="ECO:0000313" key="2">
    <source>
        <dbReference type="EMBL" id="EXM04386.1"/>
    </source>
</evidence>
<dbReference type="Gene3D" id="1.25.40.20">
    <property type="entry name" value="Ankyrin repeat-containing domain"/>
    <property type="match status" value="1"/>
</dbReference>
<dbReference type="InterPro" id="IPR036770">
    <property type="entry name" value="Ankyrin_rpt-contain_sf"/>
</dbReference>
<dbReference type="SUPFAM" id="SSF48403">
    <property type="entry name" value="Ankyrin repeat"/>
    <property type="match status" value="1"/>
</dbReference>
<name>X0K6Y4_FUSO5</name>
<dbReference type="PROSITE" id="PS50088">
    <property type="entry name" value="ANK_REPEAT"/>
    <property type="match status" value="1"/>
</dbReference>
<dbReference type="PROSITE" id="PS50297">
    <property type="entry name" value="ANK_REP_REGION"/>
    <property type="match status" value="1"/>
</dbReference>
<dbReference type="Proteomes" id="UP000030685">
    <property type="component" value="Unassembled WGS sequence"/>
</dbReference>
<reference evidence="2" key="2">
    <citation type="submission" date="2012-05" db="EMBL/GenBank/DDBJ databases">
        <title>The Genome Annotation of Fusarium oxysporum II5.</title>
        <authorList>
            <consortium name="The Broad Institute Genomics Platform"/>
            <person name="Ma L.-J."/>
            <person name="Corby-Kistler H."/>
            <person name="Broz K."/>
            <person name="Gale L.R."/>
            <person name="Jonkers W."/>
            <person name="O'Donnell K."/>
            <person name="Ploetz R."/>
            <person name="Steinberg C."/>
            <person name="Schwartz D.C."/>
            <person name="VanEtten H."/>
            <person name="Zhou S."/>
            <person name="Young S.K."/>
            <person name="Zeng Q."/>
            <person name="Gargeya S."/>
            <person name="Fitzgerald M."/>
            <person name="Abouelleil A."/>
            <person name="Alvarado L."/>
            <person name="Chapman S.B."/>
            <person name="Gainer-Dewar J."/>
            <person name="Goldberg J."/>
            <person name="Griggs A."/>
            <person name="Gujja S."/>
            <person name="Hansen M."/>
            <person name="Howarth C."/>
            <person name="Imamovic A."/>
            <person name="Ireland A."/>
            <person name="Larimer J."/>
            <person name="McCowan C."/>
            <person name="Murphy C."/>
            <person name="Pearson M."/>
            <person name="Poon T.W."/>
            <person name="Priest M."/>
            <person name="Roberts A."/>
            <person name="Saif S."/>
            <person name="Shea T."/>
            <person name="Sykes S."/>
            <person name="Wortman J."/>
            <person name="Nusbaum C."/>
            <person name="Birren B."/>
        </authorList>
    </citation>
    <scope>NUCLEOTIDE SEQUENCE</scope>
    <source>
        <strain evidence="2">54006</strain>
    </source>
</reference>
<dbReference type="SMART" id="SM00248">
    <property type="entry name" value="ANK"/>
    <property type="match status" value="1"/>
</dbReference>
<dbReference type="VEuPathDB" id="FungiDB:FOIG_04608"/>
<evidence type="ECO:0000256" key="1">
    <source>
        <dbReference type="PROSITE-ProRule" id="PRU00023"/>
    </source>
</evidence>
<protein>
    <submittedName>
        <fullName evidence="2">Uncharacterized protein</fullName>
    </submittedName>
</protein>
<dbReference type="HOGENOM" id="CLU_1532623_0_0_1"/>
<dbReference type="AlphaFoldDB" id="X0K6Y4"/>
<reference evidence="2" key="1">
    <citation type="submission" date="2011-11" db="EMBL/GenBank/DDBJ databases">
        <title>The Genome Sequence of Fusarium oxysporum II5.</title>
        <authorList>
            <consortium name="The Broad Institute Genome Sequencing Platform"/>
            <person name="Ma L.-J."/>
            <person name="Gale L.R."/>
            <person name="Schwartz D.C."/>
            <person name="Zhou S."/>
            <person name="Corby-Kistler H."/>
            <person name="Young S.K."/>
            <person name="Zeng Q."/>
            <person name="Gargeya S."/>
            <person name="Fitzgerald M."/>
            <person name="Haas B."/>
            <person name="Abouelleil A."/>
            <person name="Alvarado L."/>
            <person name="Arachchi H.M."/>
            <person name="Berlin A."/>
            <person name="Brown A."/>
            <person name="Chapman S.B."/>
            <person name="Chen Z."/>
            <person name="Dunbar C."/>
            <person name="Freedman E."/>
            <person name="Gearin G."/>
            <person name="Goldberg J."/>
            <person name="Griggs A."/>
            <person name="Gujja S."/>
            <person name="Heiman D."/>
            <person name="Howarth C."/>
            <person name="Larson L."/>
            <person name="Lui A."/>
            <person name="MacDonald P.J.P."/>
            <person name="Montmayeur A."/>
            <person name="Murphy C."/>
            <person name="Neiman D."/>
            <person name="Pearson M."/>
            <person name="Priest M."/>
            <person name="Roberts A."/>
            <person name="Saif S."/>
            <person name="Shea T."/>
            <person name="Shenoy N."/>
            <person name="Sisk P."/>
            <person name="Stolte C."/>
            <person name="Sykes S."/>
            <person name="Wortman J."/>
            <person name="Nusbaum C."/>
            <person name="Birren B."/>
        </authorList>
    </citation>
    <scope>NUCLEOTIDE SEQUENCE [LARGE SCALE GENOMIC DNA]</scope>
    <source>
        <strain evidence="2">54006</strain>
    </source>
</reference>